<evidence type="ECO:0000256" key="6">
    <source>
        <dbReference type="ARBA" id="ARBA00022777"/>
    </source>
</evidence>
<protein>
    <recommendedName>
        <fullName evidence="2">histidine kinase</fullName>
        <ecNumber evidence="2">2.7.13.3</ecNumber>
    </recommendedName>
</protein>
<evidence type="ECO:0000256" key="3">
    <source>
        <dbReference type="ARBA" id="ARBA00022553"/>
    </source>
</evidence>
<dbReference type="InterPro" id="IPR005467">
    <property type="entry name" value="His_kinase_dom"/>
</dbReference>
<evidence type="ECO:0000256" key="5">
    <source>
        <dbReference type="ARBA" id="ARBA00022741"/>
    </source>
</evidence>
<evidence type="ECO:0000256" key="2">
    <source>
        <dbReference type="ARBA" id="ARBA00012438"/>
    </source>
</evidence>
<dbReference type="AlphaFoldDB" id="A0A0S7BN05"/>
<dbReference type="GO" id="GO:0005524">
    <property type="term" value="F:ATP binding"/>
    <property type="evidence" value="ECO:0007669"/>
    <property type="project" value="UniProtKB-KW"/>
</dbReference>
<evidence type="ECO:0000256" key="1">
    <source>
        <dbReference type="ARBA" id="ARBA00000085"/>
    </source>
</evidence>
<feature type="domain" description="Histidine kinase" evidence="10">
    <location>
        <begin position="400"/>
        <end position="595"/>
    </location>
</feature>
<evidence type="ECO:0000313" key="12">
    <source>
        <dbReference type="Proteomes" id="UP000055060"/>
    </source>
</evidence>
<evidence type="ECO:0000256" key="4">
    <source>
        <dbReference type="ARBA" id="ARBA00022679"/>
    </source>
</evidence>
<dbReference type="STRING" id="360412.LARV_02971"/>
<proteinExistence type="predicted"/>
<gene>
    <name evidence="11" type="ORF">LARV_02971</name>
</gene>
<dbReference type="GO" id="GO:0046983">
    <property type="term" value="F:protein dimerization activity"/>
    <property type="evidence" value="ECO:0007669"/>
    <property type="project" value="InterPro"/>
</dbReference>
<comment type="catalytic activity">
    <reaction evidence="1">
        <text>ATP + protein L-histidine = ADP + protein N-phospho-L-histidine.</text>
        <dbReference type="EC" id="2.7.13.3"/>
    </reaction>
</comment>
<dbReference type="InterPro" id="IPR050482">
    <property type="entry name" value="Sensor_HK_TwoCompSys"/>
</dbReference>
<dbReference type="Pfam" id="PF02518">
    <property type="entry name" value="HATPase_c"/>
    <property type="match status" value="1"/>
</dbReference>
<keyword evidence="8" id="KW-0902">Two-component regulatory system</keyword>
<name>A0A0S7BN05_9CHLR</name>
<dbReference type="InterPro" id="IPR036890">
    <property type="entry name" value="HATPase_C_sf"/>
</dbReference>
<dbReference type="InterPro" id="IPR011712">
    <property type="entry name" value="Sig_transdc_His_kin_sub3_dim/P"/>
</dbReference>
<dbReference type="SMART" id="SM00387">
    <property type="entry name" value="HATPase_c"/>
    <property type="match status" value="1"/>
</dbReference>
<dbReference type="GO" id="GO:0000155">
    <property type="term" value="F:phosphorelay sensor kinase activity"/>
    <property type="evidence" value="ECO:0007669"/>
    <property type="project" value="InterPro"/>
</dbReference>
<dbReference type="PANTHER" id="PTHR24421:SF10">
    <property type="entry name" value="NITRATE_NITRITE SENSOR PROTEIN NARQ"/>
    <property type="match status" value="1"/>
</dbReference>
<keyword evidence="4" id="KW-0808">Transferase</keyword>
<sequence length="600" mass="67049">MRTSIRSIPRKLLLTGVIGIALSLIGIGLDWNLQTPNSFLSVDFRLVSGLELMGLGLLAALALGLVRQQRLIRMELADNEQKMISMERELKGVQWINRILTTAQDEKQLVEGALNMILDISGATAVSLVPMDEWGIPLPAYSLGKLPQPMLTSWAEHLTALRVRKICHQCQRLHAEAGEKCPLLEGPYSAVDVYCLPMQRNELMLGMLNLYLLPSQKLDASLRAFLEQILVEIGQGVETLRQRSRELNTLRYYQQDERESPDLGSQFGGLIEDLLPLLEAEAAILRVQSPDLSGGLLRLTFGTSSGLAVLENSARQSAQVVGVTEAVEAKGPGRLQVNSLMLPDGSSVGELWIWLRDGAESGECQSSLIEVIAHQVGLLLEMERFRKSIKFETVVQERIRLAREIHDNLAQTLAFLKLTTAQMQNYLGQGDYPRLNQAIKQSYQALSEAYIDTRKSIEDLRLAPREGLFNWLSRLSKDYERDFSIPIQMDVTQEMPALNPEIEIQIMRIIQEALNNVRKHADARHVDIRAHSQKEDLIIEIQDDGCGFSPAEVPEISRFGLRGMRERAEAVGADFQVLSQPGQGTTVRLQLPIPLQEVIS</sequence>
<dbReference type="Gene3D" id="1.20.5.1930">
    <property type="match status" value="1"/>
</dbReference>
<evidence type="ECO:0000256" key="9">
    <source>
        <dbReference type="SAM" id="Phobius"/>
    </source>
</evidence>
<organism evidence="11">
    <name type="scientific">Longilinea arvoryzae</name>
    <dbReference type="NCBI Taxonomy" id="360412"/>
    <lineage>
        <taxon>Bacteria</taxon>
        <taxon>Bacillati</taxon>
        <taxon>Chloroflexota</taxon>
        <taxon>Anaerolineae</taxon>
        <taxon>Anaerolineales</taxon>
        <taxon>Anaerolineaceae</taxon>
        <taxon>Longilinea</taxon>
    </lineage>
</organism>
<feature type="transmembrane region" description="Helical" evidence="9">
    <location>
        <begin position="46"/>
        <end position="66"/>
    </location>
</feature>
<keyword evidence="12" id="KW-1185">Reference proteome</keyword>
<evidence type="ECO:0000259" key="10">
    <source>
        <dbReference type="PROSITE" id="PS50109"/>
    </source>
</evidence>
<evidence type="ECO:0000256" key="7">
    <source>
        <dbReference type="ARBA" id="ARBA00022840"/>
    </source>
</evidence>
<reference evidence="11" key="1">
    <citation type="submission" date="2015-07" db="EMBL/GenBank/DDBJ databases">
        <title>Draft Genome Sequences of Anaerolinea thermolimosa IMO-1, Bellilinea caldifistulae GOMI-1, Leptolinea tardivitalis YMTK-2, Levilinea saccharolytica KIBI-1,Longilinea arvoryzae KOME-1, Previously Described as Members of the Anaerolineaceae (Chloroflexi).</title>
        <authorList>
            <person name="Sekiguchi Y."/>
            <person name="Ohashi A."/>
            <person name="Matsuura N."/>
            <person name="Tourlousse M.D."/>
        </authorList>
    </citation>
    <scope>NUCLEOTIDE SEQUENCE [LARGE SCALE GENOMIC DNA]</scope>
    <source>
        <strain evidence="11">KOME-1</strain>
    </source>
</reference>
<dbReference type="OrthoDB" id="144293at2"/>
<accession>A0A0S7BN05</accession>
<evidence type="ECO:0000313" key="11">
    <source>
        <dbReference type="EMBL" id="GAP15189.1"/>
    </source>
</evidence>
<keyword evidence="7" id="KW-0067">ATP-binding</keyword>
<dbReference type="Pfam" id="PF07730">
    <property type="entry name" value="HisKA_3"/>
    <property type="match status" value="1"/>
</dbReference>
<keyword evidence="5" id="KW-0547">Nucleotide-binding</keyword>
<keyword evidence="9" id="KW-1133">Transmembrane helix</keyword>
<dbReference type="PANTHER" id="PTHR24421">
    <property type="entry name" value="NITRATE/NITRITE SENSOR PROTEIN NARX-RELATED"/>
    <property type="match status" value="1"/>
</dbReference>
<dbReference type="EC" id="2.7.13.3" evidence="2"/>
<keyword evidence="9" id="KW-0472">Membrane</keyword>
<dbReference type="InterPro" id="IPR003594">
    <property type="entry name" value="HATPase_dom"/>
</dbReference>
<dbReference type="RefSeq" id="WP_083522608.1">
    <property type="nucleotide sequence ID" value="NZ_DF967972.1"/>
</dbReference>
<keyword evidence="3" id="KW-0597">Phosphoprotein</keyword>
<feature type="transmembrane region" description="Helical" evidence="9">
    <location>
        <begin position="12"/>
        <end position="34"/>
    </location>
</feature>
<dbReference type="SUPFAM" id="SSF55874">
    <property type="entry name" value="ATPase domain of HSP90 chaperone/DNA topoisomerase II/histidine kinase"/>
    <property type="match status" value="1"/>
</dbReference>
<dbReference type="CDD" id="cd16917">
    <property type="entry name" value="HATPase_UhpB-NarQ-NarX-like"/>
    <property type="match status" value="1"/>
</dbReference>
<dbReference type="Proteomes" id="UP000055060">
    <property type="component" value="Unassembled WGS sequence"/>
</dbReference>
<keyword evidence="9" id="KW-0812">Transmembrane</keyword>
<dbReference type="EMBL" id="DF967972">
    <property type="protein sequence ID" value="GAP15189.1"/>
    <property type="molecule type" value="Genomic_DNA"/>
</dbReference>
<dbReference type="Gene3D" id="3.30.565.10">
    <property type="entry name" value="Histidine kinase-like ATPase, C-terminal domain"/>
    <property type="match status" value="1"/>
</dbReference>
<dbReference type="GO" id="GO:0016020">
    <property type="term" value="C:membrane"/>
    <property type="evidence" value="ECO:0007669"/>
    <property type="project" value="InterPro"/>
</dbReference>
<keyword evidence="6 11" id="KW-0418">Kinase</keyword>
<dbReference type="PROSITE" id="PS50109">
    <property type="entry name" value="HIS_KIN"/>
    <property type="match status" value="1"/>
</dbReference>
<evidence type="ECO:0000256" key="8">
    <source>
        <dbReference type="ARBA" id="ARBA00023012"/>
    </source>
</evidence>